<organism evidence="2 3">
    <name type="scientific">Eisenbergiella porci</name>
    <dbReference type="NCBI Taxonomy" id="2652274"/>
    <lineage>
        <taxon>Bacteria</taxon>
        <taxon>Bacillati</taxon>
        <taxon>Bacillota</taxon>
        <taxon>Clostridia</taxon>
        <taxon>Lachnospirales</taxon>
        <taxon>Lachnospiraceae</taxon>
        <taxon>Eisenbergiella</taxon>
    </lineage>
</organism>
<keyword evidence="3" id="KW-1185">Reference proteome</keyword>
<evidence type="ECO:0000313" key="3">
    <source>
        <dbReference type="Proteomes" id="UP000436047"/>
    </source>
</evidence>
<accession>A0A6N7VVB5</accession>
<feature type="transmembrane region" description="Helical" evidence="1">
    <location>
        <begin position="87"/>
        <end position="108"/>
    </location>
</feature>
<keyword evidence="1" id="KW-1133">Transmembrane helix</keyword>
<protein>
    <submittedName>
        <fullName evidence="2">Uncharacterized protein</fullName>
    </submittedName>
</protein>
<keyword evidence="1" id="KW-0812">Transmembrane</keyword>
<dbReference type="EMBL" id="VUMI01000001">
    <property type="protein sequence ID" value="MSS86959.1"/>
    <property type="molecule type" value="Genomic_DNA"/>
</dbReference>
<comment type="caution">
    <text evidence="2">The sequence shown here is derived from an EMBL/GenBank/DDBJ whole genome shotgun (WGS) entry which is preliminary data.</text>
</comment>
<sequence>MVKGEWVDMPLFAVSISGILSGAAVGVVTVFIAAHSPAKQAARVSPVAAVSGNANVSKKVSRITKIRFFKVETSLGIHHATGAKKNLLLITGSFALMIVLFLAFYNGLLGRNLYTPAG</sequence>
<proteinExistence type="predicted"/>
<dbReference type="Proteomes" id="UP000436047">
    <property type="component" value="Unassembled WGS sequence"/>
</dbReference>
<evidence type="ECO:0000256" key="1">
    <source>
        <dbReference type="SAM" id="Phobius"/>
    </source>
</evidence>
<feature type="transmembrane region" description="Helical" evidence="1">
    <location>
        <begin position="12"/>
        <end position="34"/>
    </location>
</feature>
<keyword evidence="1" id="KW-0472">Membrane</keyword>
<dbReference type="AlphaFoldDB" id="A0A6N7VVB5"/>
<evidence type="ECO:0000313" key="2">
    <source>
        <dbReference type="EMBL" id="MSS86959.1"/>
    </source>
</evidence>
<name>A0A6N7VVB5_9FIRM</name>
<gene>
    <name evidence="2" type="ORF">FYJ45_00870</name>
</gene>
<reference evidence="2 3" key="1">
    <citation type="submission" date="2019-08" db="EMBL/GenBank/DDBJ databases">
        <title>In-depth cultivation of the pig gut microbiome towards novel bacterial diversity and tailored functional studies.</title>
        <authorList>
            <person name="Wylensek D."/>
            <person name="Hitch T.C.A."/>
            <person name="Clavel T."/>
        </authorList>
    </citation>
    <scope>NUCLEOTIDE SEQUENCE [LARGE SCALE GENOMIC DNA]</scope>
    <source>
        <strain evidence="2 3">WCA-389-WT-23B</strain>
    </source>
</reference>